<proteinExistence type="predicted"/>
<dbReference type="Proteomes" id="UP000681722">
    <property type="component" value="Unassembled WGS sequence"/>
</dbReference>
<sequence length="437" mass="51147">MASETSSSQADGSISASTLQILPFKIHFYDGGATDNDENYAIDNVLKYSRYKHCSKHGKNFNLILKTEHESVVLLTHIFIKAPRRYTAPLKTAVIFVHLTEPNIQEYTSQYNDMTEEQYNQLSDEIKIKHGAVAYLNVDKDTLESLTIFDKYVKAKYVHIKLIERFYDDKNIDLERVACIGYLNEESAPKKFEKLERLPQSFNLHRKILQTFNPLHEDFEEILSENTHFFVRTNDQDVKNTVQKIAEENNQSLEKSINDKTLYAIIDMDEEEKYVLTGKHSEDEIRHWIDDWKENKIEPYLKSEKGSAGDKHEKYSNLYIATANTYQQVVLDNNSDEILLLKHVSYVSIYFDILNKIAQHVKNLHIVIFDCIKNDSHKKWFPTTSSDDNDLFYFSKNKNDDGDYPKLYDEDKIYWLLLKSVLNFIKKSTQLNEIKSN</sequence>
<evidence type="ECO:0000313" key="2">
    <source>
        <dbReference type="EMBL" id="CAF4183754.1"/>
    </source>
</evidence>
<evidence type="ECO:0000313" key="1">
    <source>
        <dbReference type="EMBL" id="CAF1330552.1"/>
    </source>
</evidence>
<reference evidence="1" key="1">
    <citation type="submission" date="2021-02" db="EMBL/GenBank/DDBJ databases">
        <authorList>
            <person name="Nowell W R."/>
        </authorList>
    </citation>
    <scope>NUCLEOTIDE SEQUENCE</scope>
</reference>
<dbReference type="EMBL" id="CAJOBC010052889">
    <property type="protein sequence ID" value="CAF4183754.1"/>
    <property type="molecule type" value="Genomic_DNA"/>
</dbReference>
<dbReference type="Proteomes" id="UP000663829">
    <property type="component" value="Unassembled WGS sequence"/>
</dbReference>
<dbReference type="EMBL" id="CAJNOQ010013876">
    <property type="protein sequence ID" value="CAF1330552.1"/>
    <property type="molecule type" value="Genomic_DNA"/>
</dbReference>
<protein>
    <submittedName>
        <fullName evidence="1">Uncharacterized protein</fullName>
    </submittedName>
</protein>
<name>A0A815FS29_9BILA</name>
<comment type="caution">
    <text evidence="1">The sequence shown here is derived from an EMBL/GenBank/DDBJ whole genome shotgun (WGS) entry which is preliminary data.</text>
</comment>
<accession>A0A815FS29</accession>
<evidence type="ECO:0000313" key="3">
    <source>
        <dbReference type="Proteomes" id="UP000663829"/>
    </source>
</evidence>
<organism evidence="1 3">
    <name type="scientific">Didymodactylos carnosus</name>
    <dbReference type="NCBI Taxonomy" id="1234261"/>
    <lineage>
        <taxon>Eukaryota</taxon>
        <taxon>Metazoa</taxon>
        <taxon>Spiralia</taxon>
        <taxon>Gnathifera</taxon>
        <taxon>Rotifera</taxon>
        <taxon>Eurotatoria</taxon>
        <taxon>Bdelloidea</taxon>
        <taxon>Philodinida</taxon>
        <taxon>Philodinidae</taxon>
        <taxon>Didymodactylos</taxon>
    </lineage>
</organism>
<gene>
    <name evidence="1" type="ORF">GPM918_LOCUS29928</name>
    <name evidence="2" type="ORF">SRO942_LOCUS30525</name>
</gene>
<dbReference type="Gene3D" id="3.40.30.10">
    <property type="entry name" value="Glutaredoxin"/>
    <property type="match status" value="1"/>
</dbReference>
<keyword evidence="3" id="KW-1185">Reference proteome</keyword>
<dbReference type="AlphaFoldDB" id="A0A815FS29"/>